<dbReference type="Gene3D" id="3.40.50.2300">
    <property type="match status" value="1"/>
</dbReference>
<name>A0A4R5U6D9_9HYPH</name>
<dbReference type="SUPFAM" id="SSF52172">
    <property type="entry name" value="CheY-like"/>
    <property type="match status" value="1"/>
</dbReference>
<keyword evidence="1" id="KW-0597">Phosphoprotein</keyword>
<proteinExistence type="predicted"/>
<evidence type="ECO:0000256" key="1">
    <source>
        <dbReference type="PROSITE-ProRule" id="PRU00169"/>
    </source>
</evidence>
<dbReference type="OrthoDB" id="7060229at2"/>
<protein>
    <submittedName>
        <fullName evidence="3">Response regulator</fullName>
    </submittedName>
</protein>
<reference evidence="3 4" key="1">
    <citation type="submission" date="2019-03" db="EMBL/GenBank/DDBJ databases">
        <title>Rhizobium sp. nov., an bacterium isolated from biocrust in Mu Us Desert.</title>
        <authorList>
            <person name="Lixiong L."/>
        </authorList>
    </citation>
    <scope>NUCLEOTIDE SEQUENCE [LARGE SCALE GENOMIC DNA]</scope>
    <source>
        <strain evidence="3 4">SPY-1</strain>
    </source>
</reference>
<evidence type="ECO:0000313" key="3">
    <source>
        <dbReference type="EMBL" id="TDK29678.1"/>
    </source>
</evidence>
<dbReference type="RefSeq" id="WP_133318400.1">
    <property type="nucleotide sequence ID" value="NZ_SMTL01000010.1"/>
</dbReference>
<evidence type="ECO:0000259" key="2">
    <source>
        <dbReference type="PROSITE" id="PS50110"/>
    </source>
</evidence>
<dbReference type="PROSITE" id="PS50110">
    <property type="entry name" value="RESPONSE_REGULATORY"/>
    <property type="match status" value="1"/>
</dbReference>
<feature type="modified residue" description="4-aspartylphosphate" evidence="1">
    <location>
        <position position="52"/>
    </location>
</feature>
<feature type="domain" description="Response regulatory" evidence="2">
    <location>
        <begin position="4"/>
        <end position="113"/>
    </location>
</feature>
<keyword evidence="4" id="KW-1185">Reference proteome</keyword>
<dbReference type="InterPro" id="IPR011006">
    <property type="entry name" value="CheY-like_superfamily"/>
</dbReference>
<evidence type="ECO:0000313" key="4">
    <source>
        <dbReference type="Proteomes" id="UP000295238"/>
    </source>
</evidence>
<accession>A0A4R5U6D9</accession>
<gene>
    <name evidence="3" type="ORF">E2F50_22330</name>
</gene>
<comment type="caution">
    <text evidence="3">The sequence shown here is derived from an EMBL/GenBank/DDBJ whole genome shotgun (WGS) entry which is preliminary data.</text>
</comment>
<dbReference type="SMART" id="SM00448">
    <property type="entry name" value="REC"/>
    <property type="match status" value="1"/>
</dbReference>
<dbReference type="AlphaFoldDB" id="A0A4R5U6D9"/>
<dbReference type="EMBL" id="SMTL01000010">
    <property type="protein sequence ID" value="TDK29678.1"/>
    <property type="molecule type" value="Genomic_DNA"/>
</dbReference>
<dbReference type="InterPro" id="IPR001789">
    <property type="entry name" value="Sig_transdc_resp-reg_receiver"/>
</dbReference>
<organism evidence="3 4">
    <name type="scientific">Rhizobium deserti</name>
    <dbReference type="NCBI Taxonomy" id="2547961"/>
    <lineage>
        <taxon>Bacteria</taxon>
        <taxon>Pseudomonadati</taxon>
        <taxon>Pseudomonadota</taxon>
        <taxon>Alphaproteobacteria</taxon>
        <taxon>Hyphomicrobiales</taxon>
        <taxon>Rhizobiaceae</taxon>
        <taxon>Rhizobium/Agrobacterium group</taxon>
        <taxon>Rhizobium</taxon>
    </lineage>
</organism>
<sequence length="136" mass="14170">MCQKFLIVEDRLLTAWSIEAAIMDLGFDVLGVAATSCHAMEFLGQADVALVDLDLLDGSTGSAVGRLLAAHGAQVVYMSADTGTINVDFRGVLGYIVKPIADADLLQVIAFAASVFDGVATAPPDALNRSTSTKPL</sequence>
<dbReference type="GO" id="GO:0000160">
    <property type="term" value="P:phosphorelay signal transduction system"/>
    <property type="evidence" value="ECO:0007669"/>
    <property type="project" value="InterPro"/>
</dbReference>
<dbReference type="Proteomes" id="UP000295238">
    <property type="component" value="Unassembled WGS sequence"/>
</dbReference>